<feature type="transmembrane region" description="Helical" evidence="6">
    <location>
        <begin position="25"/>
        <end position="44"/>
    </location>
</feature>
<dbReference type="VEuPathDB" id="FungiDB:I7I52_03021"/>
<dbReference type="AlphaFoldDB" id="A0A8H8D797"/>
<comment type="similarity">
    <text evidence="2 6">Belongs to the OST5 family.</text>
</comment>
<evidence type="ECO:0000256" key="3">
    <source>
        <dbReference type="ARBA" id="ARBA00022692"/>
    </source>
</evidence>
<dbReference type="Proteomes" id="UP000663671">
    <property type="component" value="Chromosome 1"/>
</dbReference>
<gene>
    <name evidence="8" type="ORF">I7I51_01441</name>
    <name evidence="7" type="ORF">I7I52_03021</name>
</gene>
<dbReference type="GO" id="GO:0008250">
    <property type="term" value="C:oligosaccharyltransferase complex"/>
    <property type="evidence" value="ECO:0007669"/>
    <property type="project" value="UniProtKB-UniRule"/>
</dbReference>
<evidence type="ECO:0000313" key="9">
    <source>
        <dbReference type="Proteomes" id="UP000670092"/>
    </source>
</evidence>
<keyword evidence="5 6" id="KW-0472">Membrane</keyword>
<dbReference type="EMBL" id="JAEVHI010000001">
    <property type="protein sequence ID" value="KAG5304625.1"/>
    <property type="molecule type" value="Genomic_DNA"/>
</dbReference>
<evidence type="ECO:0000256" key="6">
    <source>
        <dbReference type="RuleBase" id="RU367008"/>
    </source>
</evidence>
<sequence>MSLNEIWDSAGGNPFYPLVSKNSHLFIASTLLVTSVILVGFFGINRSLLNLPLLGVPASLAFGFGAVFMICAVGVYV</sequence>
<evidence type="ECO:0000256" key="4">
    <source>
        <dbReference type="ARBA" id="ARBA00022989"/>
    </source>
</evidence>
<evidence type="ECO:0000256" key="5">
    <source>
        <dbReference type="ARBA" id="ARBA00023136"/>
    </source>
</evidence>
<dbReference type="Proteomes" id="UP000670092">
    <property type="component" value="Unassembled WGS sequence"/>
</dbReference>
<comment type="subunit">
    <text evidence="6">Component of the oligosaccharyltransferase (OST) complex.</text>
</comment>
<feature type="transmembrane region" description="Helical" evidence="6">
    <location>
        <begin position="51"/>
        <end position="76"/>
    </location>
</feature>
<evidence type="ECO:0000256" key="2">
    <source>
        <dbReference type="ARBA" id="ARBA00009825"/>
    </source>
</evidence>
<comment type="subcellular location">
    <subcellularLocation>
        <location evidence="1 6">Membrane</location>
        <topology evidence="1 6">Multi-pass membrane protein</topology>
    </subcellularLocation>
</comment>
<dbReference type="Pfam" id="PF05251">
    <property type="entry name" value="Ost5"/>
    <property type="match status" value="1"/>
</dbReference>
<evidence type="ECO:0000313" key="8">
    <source>
        <dbReference type="EMBL" id="QSS64374.1"/>
    </source>
</evidence>
<reference evidence="7 9" key="1">
    <citation type="submission" date="2021-01" db="EMBL/GenBank/DDBJ databases">
        <title>Chromosome-level genome assembly of a human fungal pathogen reveals clustering of transcriptionally co-regulated genes.</title>
        <authorList>
            <person name="Voorhies M."/>
            <person name="Cohen S."/>
            <person name="Shea T.P."/>
            <person name="Petrus S."/>
            <person name="Munoz J.F."/>
            <person name="Poplawski S."/>
            <person name="Goldman W.E."/>
            <person name="Michael T."/>
            <person name="Cuomo C.A."/>
            <person name="Sil A."/>
            <person name="Beyhan S."/>
        </authorList>
    </citation>
    <scope>NUCLEOTIDE SEQUENCE [LARGE SCALE GENOMIC DNA]</scope>
    <source>
        <strain evidence="7 9">G184AR</strain>
        <strain evidence="8">WU24</strain>
    </source>
</reference>
<protein>
    <recommendedName>
        <fullName evidence="6">Dolichyl-diphosphooligosaccharide-protein glycosyltransferase subunit OST5</fullName>
    </recommendedName>
</protein>
<comment type="function">
    <text evidence="6">Subunit of the oligosaccharyl transferase (OST) complex that catalyzes the initial transfer of a defined glycan (Glc(3)Man(9)GlcNAc(2) in eukaryotes) from the lipid carrier dolichol-pyrophosphate to an asparagine residue within an Asn-X-Ser/Thr consensus motif in nascent polypeptide chains, the first step in protein N-glycosylation. N-glycosylation occurs cotranslationally and the complex associates with the Sec61 complex at the channel-forming translocon complex that mediates protein translocation across the endoplasmic reticulum (ER). All subunits are required for a maximal enzyme activity.</text>
</comment>
<proteinExistence type="inferred from homology"/>
<keyword evidence="3 6" id="KW-0812">Transmembrane</keyword>
<dbReference type="InterPro" id="IPR007915">
    <property type="entry name" value="TMEM258/Ost5"/>
</dbReference>
<name>A0A8H8D797_AJECA</name>
<dbReference type="VEuPathDB" id="FungiDB:I7I51_01441"/>
<dbReference type="OrthoDB" id="5371169at2759"/>
<dbReference type="EMBL" id="CP069114">
    <property type="protein sequence ID" value="QSS64374.1"/>
    <property type="molecule type" value="Genomic_DNA"/>
</dbReference>
<evidence type="ECO:0000313" key="7">
    <source>
        <dbReference type="EMBL" id="KAG5304625.1"/>
    </source>
</evidence>
<keyword evidence="4 6" id="KW-1133">Transmembrane helix</keyword>
<organism evidence="7 9">
    <name type="scientific">Ajellomyces capsulatus</name>
    <name type="common">Darling's disease fungus</name>
    <name type="synonym">Histoplasma capsulatum</name>
    <dbReference type="NCBI Taxonomy" id="5037"/>
    <lineage>
        <taxon>Eukaryota</taxon>
        <taxon>Fungi</taxon>
        <taxon>Dikarya</taxon>
        <taxon>Ascomycota</taxon>
        <taxon>Pezizomycotina</taxon>
        <taxon>Eurotiomycetes</taxon>
        <taxon>Eurotiomycetidae</taxon>
        <taxon>Onygenales</taxon>
        <taxon>Ajellomycetaceae</taxon>
        <taxon>Histoplasma</taxon>
    </lineage>
</organism>
<dbReference type="GO" id="GO:0006487">
    <property type="term" value="P:protein N-linked glycosylation"/>
    <property type="evidence" value="ECO:0007669"/>
    <property type="project" value="UniProtKB-UniRule"/>
</dbReference>
<dbReference type="OMA" id="FMICAAG"/>
<evidence type="ECO:0000256" key="1">
    <source>
        <dbReference type="ARBA" id="ARBA00004141"/>
    </source>
</evidence>
<accession>A0A8H8D797</accession>